<keyword evidence="10" id="KW-0496">Mitochondrion</keyword>
<dbReference type="CDD" id="cd17913">
    <property type="entry name" value="DEXQc_Suv3"/>
    <property type="match status" value="1"/>
</dbReference>
<feature type="compositionally biased region" description="Low complexity" evidence="12">
    <location>
        <begin position="69"/>
        <end position="80"/>
    </location>
</feature>
<dbReference type="AlphaFoldDB" id="W7T3K5"/>
<accession>W7T3K5</accession>
<dbReference type="InterPro" id="IPR041082">
    <property type="entry name" value="Suv3_C_1"/>
</dbReference>
<dbReference type="GO" id="GO:0016787">
    <property type="term" value="F:hydrolase activity"/>
    <property type="evidence" value="ECO:0007669"/>
    <property type="project" value="UniProtKB-KW"/>
</dbReference>
<keyword evidence="9" id="KW-0809">Transit peptide</keyword>
<keyword evidence="8" id="KW-0067">ATP-binding</keyword>
<comment type="cofactor">
    <cofactor evidence="2">
        <name>Mg(2+)</name>
        <dbReference type="ChEBI" id="CHEBI:18420"/>
    </cofactor>
</comment>
<evidence type="ECO:0000313" key="14">
    <source>
        <dbReference type="EMBL" id="EWM21495.1"/>
    </source>
</evidence>
<evidence type="ECO:0000256" key="6">
    <source>
        <dbReference type="ARBA" id="ARBA00022801"/>
    </source>
</evidence>
<dbReference type="GO" id="GO:0005524">
    <property type="term" value="F:ATP binding"/>
    <property type="evidence" value="ECO:0007669"/>
    <property type="project" value="UniProtKB-KW"/>
</dbReference>
<feature type="compositionally biased region" description="Basic and acidic residues" evidence="12">
    <location>
        <begin position="542"/>
        <end position="560"/>
    </location>
</feature>
<dbReference type="InterPro" id="IPR022192">
    <property type="entry name" value="SUV3_C"/>
</dbReference>
<reference evidence="14 15" key="1">
    <citation type="journal article" date="2014" name="Mol. Plant">
        <title>Chromosome Scale Genome Assembly and Transcriptome Profiling of Nannochloropsis gaditana in Nitrogen Depletion.</title>
        <authorList>
            <person name="Corteggiani Carpinelli E."/>
            <person name="Telatin A."/>
            <person name="Vitulo N."/>
            <person name="Forcato C."/>
            <person name="D'Angelo M."/>
            <person name="Schiavon R."/>
            <person name="Vezzi A."/>
            <person name="Giacometti G.M."/>
            <person name="Morosinotto T."/>
            <person name="Valle G."/>
        </authorList>
    </citation>
    <scope>NUCLEOTIDE SEQUENCE [LARGE SCALE GENOMIC DNA]</scope>
    <source>
        <strain evidence="14 15">B-31</strain>
    </source>
</reference>
<dbReference type="Gene3D" id="1.20.58.1080">
    <property type="match status" value="1"/>
</dbReference>
<dbReference type="SUPFAM" id="SSF52540">
    <property type="entry name" value="P-loop containing nucleoside triphosphate hydrolases"/>
    <property type="match status" value="1"/>
</dbReference>
<name>W7T3K5_9STRA</name>
<evidence type="ECO:0000256" key="12">
    <source>
        <dbReference type="SAM" id="MobiDB-lite"/>
    </source>
</evidence>
<dbReference type="InterPro" id="IPR001650">
    <property type="entry name" value="Helicase_C-like"/>
</dbReference>
<comment type="subcellular location">
    <subcellularLocation>
        <location evidence="3">Mitochondrion</location>
    </subcellularLocation>
</comment>
<dbReference type="Pfam" id="PF22527">
    <property type="entry name" value="DEXQc_Suv3"/>
    <property type="match status" value="1"/>
</dbReference>
<proteinExistence type="predicted"/>
<evidence type="ECO:0000256" key="1">
    <source>
        <dbReference type="ARBA" id="ARBA00001936"/>
    </source>
</evidence>
<dbReference type="GO" id="GO:0003724">
    <property type="term" value="F:RNA helicase activity"/>
    <property type="evidence" value="ECO:0007669"/>
    <property type="project" value="UniProtKB-EC"/>
</dbReference>
<comment type="catalytic activity">
    <reaction evidence="11">
        <text>ATP + H2O = ADP + phosphate + H(+)</text>
        <dbReference type="Rhea" id="RHEA:13065"/>
        <dbReference type="ChEBI" id="CHEBI:15377"/>
        <dbReference type="ChEBI" id="CHEBI:15378"/>
        <dbReference type="ChEBI" id="CHEBI:30616"/>
        <dbReference type="ChEBI" id="CHEBI:43474"/>
        <dbReference type="ChEBI" id="CHEBI:456216"/>
        <dbReference type="EC" id="3.6.4.13"/>
    </reaction>
</comment>
<dbReference type="Pfam" id="PF12513">
    <property type="entry name" value="SUV3_C"/>
    <property type="match status" value="1"/>
</dbReference>
<keyword evidence="7 14" id="KW-0347">Helicase</keyword>
<evidence type="ECO:0000259" key="13">
    <source>
        <dbReference type="PROSITE" id="PS51194"/>
    </source>
</evidence>
<sequence>MLRRVQWIIPGHKRRLKRALIGTPSSCRPPHSGRPVAATIINILARRRNECILFRDSLYLSTATGTAASTTPAHASTTSTGWSRGKGRRQTYVSEPQISDPYADFGAPHNWYVQARKLKRSLILHVGPTNSGKTHEALERMQRAASGIYCGPLRLLAWEVYEKLNSKDVPCELWTGQEVKEVEGSRHMSCTVEMADVSRTYDVAVVDECQLIGDKERGWAWTRVVLGLPAIEVHLCGSPAFVEIVQELAREIGDDVEVREYARLSPLKPQKKAVASWAEIEAGDCVVAFSRKKLFELKNEIEVATSPRMKCCIVYGGLPPEARREQARLFNEEGSGWNVMVATDAIGMGLNLAIGRVIFSALEKFDGKVDRRLSDAEIKQIAGRAGRFNGKFQAQDLYFLCDLTDMLGVARLVEEIPLNLRDRYTFCIAPVDTKQAELMAFLRFFARQYQHRKEVKLGMDILSERVPVTPLELKHLEEVHAVLDVYLWLGLRFGEDVFVEMDEAEEAAVRCSELIEEGLKTLKPKEFTLVKGEGGGEQGGEEWGRPGSDERRQIDAGEGG</sequence>
<keyword evidence="6" id="KW-0378">Hydrolase</keyword>
<organism evidence="14 15">
    <name type="scientific">Nannochloropsis gaditana</name>
    <dbReference type="NCBI Taxonomy" id="72520"/>
    <lineage>
        <taxon>Eukaryota</taxon>
        <taxon>Sar</taxon>
        <taxon>Stramenopiles</taxon>
        <taxon>Ochrophyta</taxon>
        <taxon>Eustigmatophyceae</taxon>
        <taxon>Eustigmatales</taxon>
        <taxon>Monodopsidaceae</taxon>
        <taxon>Nannochloropsis</taxon>
    </lineage>
</organism>
<evidence type="ECO:0000256" key="8">
    <source>
        <dbReference type="ARBA" id="ARBA00022840"/>
    </source>
</evidence>
<dbReference type="FunFam" id="3.40.50.300:FF:000957">
    <property type="entry name" value="ATP-dependent RNA helicase SUV3L, mitochondrial"/>
    <property type="match status" value="1"/>
</dbReference>
<dbReference type="Pfam" id="PF00271">
    <property type="entry name" value="Helicase_C"/>
    <property type="match status" value="1"/>
</dbReference>
<dbReference type="PROSITE" id="PS51194">
    <property type="entry name" value="HELICASE_CTER"/>
    <property type="match status" value="1"/>
</dbReference>
<evidence type="ECO:0000256" key="5">
    <source>
        <dbReference type="ARBA" id="ARBA00022741"/>
    </source>
</evidence>
<dbReference type="CDD" id="cd18805">
    <property type="entry name" value="SF2_C_suv3"/>
    <property type="match status" value="1"/>
</dbReference>
<evidence type="ECO:0000256" key="4">
    <source>
        <dbReference type="ARBA" id="ARBA00012552"/>
    </source>
</evidence>
<protein>
    <recommendedName>
        <fullName evidence="4">RNA helicase</fullName>
        <ecNumber evidence="4">3.6.4.13</ecNumber>
    </recommendedName>
</protein>
<evidence type="ECO:0000313" key="15">
    <source>
        <dbReference type="Proteomes" id="UP000019335"/>
    </source>
</evidence>
<evidence type="ECO:0000256" key="7">
    <source>
        <dbReference type="ARBA" id="ARBA00022806"/>
    </source>
</evidence>
<dbReference type="EC" id="3.6.4.13" evidence="4"/>
<dbReference type="Pfam" id="PF18147">
    <property type="entry name" value="Suv3_C_1"/>
    <property type="match status" value="1"/>
</dbReference>
<dbReference type="InterPro" id="IPR027417">
    <property type="entry name" value="P-loop_NTPase"/>
</dbReference>
<dbReference type="Gene3D" id="3.40.50.300">
    <property type="entry name" value="P-loop containing nucleotide triphosphate hydrolases"/>
    <property type="match status" value="2"/>
</dbReference>
<keyword evidence="5" id="KW-0547">Nucleotide-binding</keyword>
<evidence type="ECO:0000256" key="9">
    <source>
        <dbReference type="ARBA" id="ARBA00022946"/>
    </source>
</evidence>
<dbReference type="PANTHER" id="PTHR12131:SF1">
    <property type="entry name" value="ATP-DEPENDENT RNA HELICASE SUPV3L1, MITOCHONDRIAL-RELATED"/>
    <property type="match status" value="1"/>
</dbReference>
<dbReference type="EMBL" id="AZIL01002467">
    <property type="protein sequence ID" value="EWM21495.1"/>
    <property type="molecule type" value="Genomic_DNA"/>
</dbReference>
<dbReference type="GO" id="GO:0045025">
    <property type="term" value="C:mitochondrial degradosome"/>
    <property type="evidence" value="ECO:0007669"/>
    <property type="project" value="TreeGrafter"/>
</dbReference>
<evidence type="ECO:0000256" key="10">
    <source>
        <dbReference type="ARBA" id="ARBA00023128"/>
    </source>
</evidence>
<dbReference type="InterPro" id="IPR050699">
    <property type="entry name" value="RNA-DNA_Helicase"/>
</dbReference>
<feature type="domain" description="Helicase C-terminal" evidence="13">
    <location>
        <begin position="270"/>
        <end position="424"/>
    </location>
</feature>
<keyword evidence="15" id="KW-1185">Reference proteome</keyword>
<gene>
    <name evidence="14" type="ORF">Naga_100019g77</name>
</gene>
<dbReference type="GO" id="GO:0000965">
    <property type="term" value="P:mitochondrial RNA 3'-end processing"/>
    <property type="evidence" value="ECO:0007669"/>
    <property type="project" value="TreeGrafter"/>
</dbReference>
<evidence type="ECO:0000256" key="3">
    <source>
        <dbReference type="ARBA" id="ARBA00004173"/>
    </source>
</evidence>
<dbReference type="InterPro" id="IPR044774">
    <property type="entry name" value="Suv3_DEXQc"/>
</dbReference>
<dbReference type="Proteomes" id="UP000019335">
    <property type="component" value="Unassembled WGS sequence"/>
</dbReference>
<dbReference type="PANTHER" id="PTHR12131">
    <property type="entry name" value="ATP-DEPENDENT RNA AND DNA HELICASE"/>
    <property type="match status" value="1"/>
</dbReference>
<dbReference type="SMART" id="SM00490">
    <property type="entry name" value="HELICc"/>
    <property type="match status" value="1"/>
</dbReference>
<dbReference type="OrthoDB" id="6692397at2759"/>
<evidence type="ECO:0000256" key="11">
    <source>
        <dbReference type="ARBA" id="ARBA00047984"/>
    </source>
</evidence>
<evidence type="ECO:0000256" key="2">
    <source>
        <dbReference type="ARBA" id="ARBA00001946"/>
    </source>
</evidence>
<dbReference type="InterPro" id="IPR055206">
    <property type="entry name" value="DEXQc_SUV3"/>
</dbReference>
<comment type="cofactor">
    <cofactor evidence="1">
        <name>Mn(2+)</name>
        <dbReference type="ChEBI" id="CHEBI:29035"/>
    </cofactor>
</comment>
<feature type="region of interest" description="Disordered" evidence="12">
    <location>
        <begin position="69"/>
        <end position="90"/>
    </location>
</feature>
<dbReference type="FunFam" id="3.40.50.300:FF:000269">
    <property type="entry name" value="ATP-dependent RNA helicase SUPV3L1, mitochondrial"/>
    <property type="match status" value="1"/>
</dbReference>
<feature type="region of interest" description="Disordered" evidence="12">
    <location>
        <begin position="530"/>
        <end position="560"/>
    </location>
</feature>
<comment type="caution">
    <text evidence="14">The sequence shown here is derived from an EMBL/GenBank/DDBJ whole genome shotgun (WGS) entry which is preliminary data.</text>
</comment>